<gene>
    <name evidence="3" type="ORF">RRG08_065119</name>
</gene>
<feature type="region of interest" description="Disordered" evidence="1">
    <location>
        <begin position="364"/>
        <end position="392"/>
    </location>
</feature>
<proteinExistence type="predicted"/>
<feature type="compositionally biased region" description="Polar residues" evidence="1">
    <location>
        <begin position="379"/>
        <end position="392"/>
    </location>
</feature>
<dbReference type="Pfam" id="PF00024">
    <property type="entry name" value="PAN_1"/>
    <property type="match status" value="1"/>
</dbReference>
<dbReference type="Proteomes" id="UP001283361">
    <property type="component" value="Unassembled WGS sequence"/>
</dbReference>
<organism evidence="3 4">
    <name type="scientific">Elysia crispata</name>
    <name type="common">lettuce slug</name>
    <dbReference type="NCBI Taxonomy" id="231223"/>
    <lineage>
        <taxon>Eukaryota</taxon>
        <taxon>Metazoa</taxon>
        <taxon>Spiralia</taxon>
        <taxon>Lophotrochozoa</taxon>
        <taxon>Mollusca</taxon>
        <taxon>Gastropoda</taxon>
        <taxon>Heterobranchia</taxon>
        <taxon>Euthyneura</taxon>
        <taxon>Panpulmonata</taxon>
        <taxon>Sacoglossa</taxon>
        <taxon>Placobranchoidea</taxon>
        <taxon>Plakobranchidae</taxon>
        <taxon>Elysia</taxon>
    </lineage>
</organism>
<name>A0AAE0Z9T0_9GAST</name>
<evidence type="ECO:0000256" key="1">
    <source>
        <dbReference type="SAM" id="MobiDB-lite"/>
    </source>
</evidence>
<dbReference type="SUPFAM" id="SSF56436">
    <property type="entry name" value="C-type lectin-like"/>
    <property type="match status" value="1"/>
</dbReference>
<dbReference type="InterPro" id="IPR003609">
    <property type="entry name" value="Pan_app"/>
</dbReference>
<dbReference type="EMBL" id="JAWDGP010004318">
    <property type="protein sequence ID" value="KAK3765363.1"/>
    <property type="molecule type" value="Genomic_DNA"/>
</dbReference>
<evidence type="ECO:0000313" key="4">
    <source>
        <dbReference type="Proteomes" id="UP001283361"/>
    </source>
</evidence>
<dbReference type="AlphaFoldDB" id="A0AAE0Z9T0"/>
<evidence type="ECO:0000259" key="2">
    <source>
        <dbReference type="PROSITE" id="PS50948"/>
    </source>
</evidence>
<evidence type="ECO:0000313" key="3">
    <source>
        <dbReference type="EMBL" id="KAK3765363.1"/>
    </source>
</evidence>
<sequence length="392" mass="43550">MKQPGYFDSCRASWIYYSSFHKRWFLATVYVGQSVCSILWLEQGFGLDSAHPEFKMDQVNSFCLLAAISITIVSLVHVAAGEGEEVVVLEYFDNMHVSNINSAVDTCSMRGGQLAGGELEMDDWDSHLMFSELEDSVTLDTYFTTSIKLDKSSGQWKYANGDLVDMTSSRALILREYKSGLGPAQPTYDCALWNPWEPFFVPSLCSDDHAFICRIPATVETVCQMKAEENLHFSGSWAGTVQTKLGVTREQCLTECTTFANLTIGEHPCWAAEYRSSEMRCLLLKSRTKPTAIPPTSRTAGVSVFYKNCKEIASFPEDTCSVLCKCDTSREIFVPQTEEELQLYVKQAAAQAKRALYVPTNNLSSTTRKKSSATDERSSSTGAVTLTSTLIS</sequence>
<reference evidence="3" key="1">
    <citation type="journal article" date="2023" name="G3 (Bethesda)">
        <title>A reference genome for the long-term kleptoplast-retaining sea slug Elysia crispata morphotype clarki.</title>
        <authorList>
            <person name="Eastman K.E."/>
            <person name="Pendleton A.L."/>
            <person name="Shaikh M.A."/>
            <person name="Suttiyut T."/>
            <person name="Ogas R."/>
            <person name="Tomko P."/>
            <person name="Gavelis G."/>
            <person name="Widhalm J.R."/>
            <person name="Wisecaver J.H."/>
        </authorList>
    </citation>
    <scope>NUCLEOTIDE SEQUENCE</scope>
    <source>
        <strain evidence="3">ECLA1</strain>
    </source>
</reference>
<dbReference type="PROSITE" id="PS50948">
    <property type="entry name" value="PAN"/>
    <property type="match status" value="1"/>
</dbReference>
<keyword evidence="4" id="KW-1185">Reference proteome</keyword>
<comment type="caution">
    <text evidence="3">The sequence shown here is derived from an EMBL/GenBank/DDBJ whole genome shotgun (WGS) entry which is preliminary data.</text>
</comment>
<feature type="domain" description="Apple" evidence="2">
    <location>
        <begin position="223"/>
        <end position="309"/>
    </location>
</feature>
<dbReference type="InterPro" id="IPR016187">
    <property type="entry name" value="CTDL_fold"/>
</dbReference>
<accession>A0AAE0Z9T0</accession>
<protein>
    <recommendedName>
        <fullName evidence="2">Apple domain-containing protein</fullName>
    </recommendedName>
</protein>